<dbReference type="SUPFAM" id="SSF56300">
    <property type="entry name" value="Metallo-dependent phosphatases"/>
    <property type="match status" value="1"/>
</dbReference>
<evidence type="ECO:0000313" key="2">
    <source>
        <dbReference type="EMBL" id="QDU20015.1"/>
    </source>
</evidence>
<dbReference type="AlphaFoldDB" id="A0A517XR84"/>
<dbReference type="KEGG" id="uli:ETAA1_19580"/>
<dbReference type="InterPro" id="IPR023155">
    <property type="entry name" value="Cyt_c-552/4"/>
</dbReference>
<evidence type="ECO:0000259" key="1">
    <source>
        <dbReference type="Pfam" id="PF13435"/>
    </source>
</evidence>
<feature type="domain" description="Cytochrome c-552/4" evidence="1">
    <location>
        <begin position="399"/>
        <end position="471"/>
    </location>
</feature>
<dbReference type="SUPFAM" id="SSF48695">
    <property type="entry name" value="Multiheme cytochromes"/>
    <property type="match status" value="1"/>
</dbReference>
<reference evidence="2 3" key="1">
    <citation type="submission" date="2019-02" db="EMBL/GenBank/DDBJ databases">
        <title>Deep-cultivation of Planctomycetes and their phenomic and genomic characterization uncovers novel biology.</title>
        <authorList>
            <person name="Wiegand S."/>
            <person name="Jogler M."/>
            <person name="Boedeker C."/>
            <person name="Pinto D."/>
            <person name="Vollmers J."/>
            <person name="Rivas-Marin E."/>
            <person name="Kohn T."/>
            <person name="Peeters S.H."/>
            <person name="Heuer A."/>
            <person name="Rast P."/>
            <person name="Oberbeckmann S."/>
            <person name="Bunk B."/>
            <person name="Jeske O."/>
            <person name="Meyerdierks A."/>
            <person name="Storesund J.E."/>
            <person name="Kallscheuer N."/>
            <person name="Luecker S."/>
            <person name="Lage O.M."/>
            <person name="Pohl T."/>
            <person name="Merkel B.J."/>
            <person name="Hornburger P."/>
            <person name="Mueller R.-W."/>
            <person name="Bruemmer F."/>
            <person name="Labrenz M."/>
            <person name="Spormann A.M."/>
            <person name="Op den Camp H."/>
            <person name="Overmann J."/>
            <person name="Amann R."/>
            <person name="Jetten M.S.M."/>
            <person name="Mascher T."/>
            <person name="Medema M.H."/>
            <person name="Devos D.P."/>
            <person name="Kaster A.-K."/>
            <person name="Ovreas L."/>
            <person name="Rohde M."/>
            <person name="Galperin M.Y."/>
            <person name="Jogler C."/>
        </authorList>
    </citation>
    <scope>NUCLEOTIDE SEQUENCE [LARGE SCALE GENOMIC DNA]</scope>
    <source>
        <strain evidence="2 3">ETA_A1</strain>
    </source>
</reference>
<sequence>MLQRNGTRLVGLLALAALVVGLVYDAVAQPPPAPPPPESGAWPSVGGTKVFSTWPAGRPEAALILSGQTFGFLSPCGCSRPQTGGLERRANLVSRLKAKGWPVAGVDLGDFYPTKSAVKEQGLLKYVTGMNALREMGYLAVGVGKSEFDGDLLQVVAGYALQKERAPFSLGGNIAGKAGETVIPREQYFPPAPDGKRPLVGLTEVADIGGVPVGVVGVVGPSVAKAVEGSATGFGFLGNKDVLDAAVKELAAHPKRPKLNVLLYQGTADEARKVIADRPEFQVVLCQADDPEPPQYPETIGKTLLVQVGHKGRYVGALGVFRKADGSFDLQYQLVPLGEEFLTPEGDEAAKGNTVLGLLEDYTKQVKERNFLAKVARTPHSAQLQKPELNLSFVGSERCLGCHAGEFAKWKDSKHGHAYEALEVYAKRPGNRQFDPECIVCHTVGYGVKTGFESTEKTPALKDVGCESCHGPGSGHMSAPRDADLLKLLSPWKLTPTDRLPDVATFERIAKAPVGGPGGLTDLPAAQQRIVNAVSAACTKCHDGENDPHFDLAKYWPKVVHGAGKK</sequence>
<dbReference type="InterPro" id="IPR029052">
    <property type="entry name" value="Metallo-depent_PP-like"/>
</dbReference>
<dbReference type="Pfam" id="PF13435">
    <property type="entry name" value="Cytochrome_C554"/>
    <property type="match status" value="1"/>
</dbReference>
<dbReference type="Proteomes" id="UP000319576">
    <property type="component" value="Chromosome"/>
</dbReference>
<dbReference type="EMBL" id="CP036273">
    <property type="protein sequence ID" value="QDU20015.1"/>
    <property type="molecule type" value="Genomic_DNA"/>
</dbReference>
<name>A0A517XR84_9BACT</name>
<dbReference type="Gene3D" id="1.10.1130.10">
    <property type="entry name" value="Flavocytochrome C3, Chain A"/>
    <property type="match status" value="1"/>
</dbReference>
<protein>
    <submittedName>
        <fullName evidence="2">Cytochrome c-554</fullName>
    </submittedName>
</protein>
<evidence type="ECO:0000313" key="3">
    <source>
        <dbReference type="Proteomes" id="UP000319576"/>
    </source>
</evidence>
<organism evidence="2 3">
    <name type="scientific">Urbifossiella limnaea</name>
    <dbReference type="NCBI Taxonomy" id="2528023"/>
    <lineage>
        <taxon>Bacteria</taxon>
        <taxon>Pseudomonadati</taxon>
        <taxon>Planctomycetota</taxon>
        <taxon>Planctomycetia</taxon>
        <taxon>Gemmatales</taxon>
        <taxon>Gemmataceae</taxon>
        <taxon>Urbifossiella</taxon>
    </lineage>
</organism>
<keyword evidence="3" id="KW-1185">Reference proteome</keyword>
<proteinExistence type="predicted"/>
<accession>A0A517XR84</accession>
<dbReference type="OrthoDB" id="9814800at2"/>
<gene>
    <name evidence="2" type="primary">cycA1</name>
    <name evidence="2" type="ORF">ETAA1_19580</name>
</gene>
<dbReference type="Gene3D" id="3.60.21.10">
    <property type="match status" value="1"/>
</dbReference>
<dbReference type="RefSeq" id="WP_145236855.1">
    <property type="nucleotide sequence ID" value="NZ_CP036273.1"/>
</dbReference>
<dbReference type="InterPro" id="IPR036280">
    <property type="entry name" value="Multihaem_cyt_sf"/>
</dbReference>